<gene>
    <name evidence="2" type="ORF">T190607A01A_30145</name>
</gene>
<reference evidence="2 3" key="1">
    <citation type="submission" date="2024-05" db="EMBL/GenBank/DDBJ databases">
        <authorList>
            <person name="Duchaud E."/>
        </authorList>
    </citation>
    <scope>NUCLEOTIDE SEQUENCE [LARGE SCALE GENOMIC DNA]</scope>
    <source>
        <strain evidence="2">Ena-SAMPLE-TAB-13-05-2024-13:56:06:370-140302</strain>
    </source>
</reference>
<dbReference type="PRINTS" id="PR00111">
    <property type="entry name" value="ABHYDROLASE"/>
</dbReference>
<dbReference type="InterPro" id="IPR022742">
    <property type="entry name" value="Hydrolase_4"/>
</dbReference>
<dbReference type="Pfam" id="PF12146">
    <property type="entry name" value="Hydrolase_4"/>
    <property type="match status" value="1"/>
</dbReference>
<organism evidence="2 3">
    <name type="scientific">Tenacibaculum platacis</name>
    <dbReference type="NCBI Taxonomy" id="3137852"/>
    <lineage>
        <taxon>Bacteria</taxon>
        <taxon>Pseudomonadati</taxon>
        <taxon>Bacteroidota</taxon>
        <taxon>Flavobacteriia</taxon>
        <taxon>Flavobacteriales</taxon>
        <taxon>Flavobacteriaceae</taxon>
        <taxon>Tenacibaculum</taxon>
    </lineage>
</organism>
<dbReference type="EC" id="3.1.1.23" evidence="2"/>
<dbReference type="InterPro" id="IPR029058">
    <property type="entry name" value="AB_hydrolase_fold"/>
</dbReference>
<dbReference type="PANTHER" id="PTHR11614">
    <property type="entry name" value="PHOSPHOLIPASE-RELATED"/>
    <property type="match status" value="1"/>
</dbReference>
<name>A0ABP1EUR5_9FLAO</name>
<evidence type="ECO:0000259" key="1">
    <source>
        <dbReference type="Pfam" id="PF12146"/>
    </source>
</evidence>
<accession>A0ABP1EUR5</accession>
<dbReference type="SUPFAM" id="SSF53474">
    <property type="entry name" value="alpha/beta-Hydrolases"/>
    <property type="match status" value="1"/>
</dbReference>
<keyword evidence="3" id="KW-1185">Reference proteome</keyword>
<dbReference type="Gene3D" id="3.40.50.1820">
    <property type="entry name" value="alpha/beta hydrolase"/>
    <property type="match status" value="1"/>
</dbReference>
<proteinExistence type="predicted"/>
<sequence>MTHQTLNFNFHNTDFFGQYWKPEQVKAVVIILHGLGEHSGRFAEVANKLVDNGYGVAAFDHFGHGKTSGKRGHNPGYEVVLDSIDQFIVKTKELFGDVTTFLYGHSMGGNAVLNYMLSRDNNMKGVIATSAFLKLAFQPPGWKMFFGKIIQKIAPSVTLDNEIDSSSISRDKNEVKKYDEDPLIHGKVSPNFSLSFIERGAWAIEKAKQLEKPILLLHGTDDKLISCEGSKEFAANNSEFVTLKLYEGGYHELHNDLCKEEAVNDIISWLNRHS</sequence>
<dbReference type="RefSeq" id="WP_348712528.1">
    <property type="nucleotide sequence ID" value="NZ_CAXIXY010000005.1"/>
</dbReference>
<keyword evidence="2" id="KW-0378">Hydrolase</keyword>
<dbReference type="EMBL" id="CAXIXY010000005">
    <property type="protein sequence ID" value="CAL2088522.1"/>
    <property type="molecule type" value="Genomic_DNA"/>
</dbReference>
<comment type="caution">
    <text evidence="2">The sequence shown here is derived from an EMBL/GenBank/DDBJ whole genome shotgun (WGS) entry which is preliminary data.</text>
</comment>
<evidence type="ECO:0000313" key="2">
    <source>
        <dbReference type="EMBL" id="CAL2088522.1"/>
    </source>
</evidence>
<dbReference type="InterPro" id="IPR051044">
    <property type="entry name" value="MAG_DAG_Lipase"/>
</dbReference>
<protein>
    <submittedName>
        <fullName evidence="2">Acylglycerol lipase</fullName>
        <ecNumber evidence="2">3.1.1.23</ecNumber>
    </submittedName>
</protein>
<feature type="domain" description="Serine aminopeptidase S33" evidence="1">
    <location>
        <begin position="24"/>
        <end position="256"/>
    </location>
</feature>
<dbReference type="InterPro" id="IPR000073">
    <property type="entry name" value="AB_hydrolase_1"/>
</dbReference>
<dbReference type="GO" id="GO:0047372">
    <property type="term" value="F:monoacylglycerol lipase activity"/>
    <property type="evidence" value="ECO:0007669"/>
    <property type="project" value="UniProtKB-EC"/>
</dbReference>
<dbReference type="Proteomes" id="UP001497416">
    <property type="component" value="Unassembled WGS sequence"/>
</dbReference>
<evidence type="ECO:0000313" key="3">
    <source>
        <dbReference type="Proteomes" id="UP001497416"/>
    </source>
</evidence>